<gene>
    <name evidence="2" type="ORF">SAMN06265218_103174</name>
</gene>
<keyword evidence="3" id="KW-1185">Reference proteome</keyword>
<name>A0A521BK49_9BACT</name>
<dbReference type="EMBL" id="FXTH01000003">
    <property type="protein sequence ID" value="SMO47446.1"/>
    <property type="molecule type" value="Genomic_DNA"/>
</dbReference>
<dbReference type="AlphaFoldDB" id="A0A521BK49"/>
<protein>
    <recommendedName>
        <fullName evidence="4">DUF2231 domain-containing protein</fullName>
    </recommendedName>
</protein>
<keyword evidence="1" id="KW-0812">Transmembrane</keyword>
<accession>A0A521BK49</accession>
<evidence type="ECO:0000313" key="2">
    <source>
        <dbReference type="EMBL" id="SMO47446.1"/>
    </source>
</evidence>
<dbReference type="OrthoDB" id="853672at2"/>
<dbReference type="RefSeq" id="WP_142713399.1">
    <property type="nucleotide sequence ID" value="NZ_FXTH01000003.1"/>
</dbReference>
<evidence type="ECO:0000256" key="1">
    <source>
        <dbReference type="SAM" id="Phobius"/>
    </source>
</evidence>
<organism evidence="2 3">
    <name type="scientific">Fodinibius sediminis</name>
    <dbReference type="NCBI Taxonomy" id="1214077"/>
    <lineage>
        <taxon>Bacteria</taxon>
        <taxon>Pseudomonadati</taxon>
        <taxon>Balneolota</taxon>
        <taxon>Balneolia</taxon>
        <taxon>Balneolales</taxon>
        <taxon>Balneolaceae</taxon>
        <taxon>Fodinibius</taxon>
    </lineage>
</organism>
<reference evidence="2 3" key="1">
    <citation type="submission" date="2017-05" db="EMBL/GenBank/DDBJ databases">
        <authorList>
            <person name="Varghese N."/>
            <person name="Submissions S."/>
        </authorList>
    </citation>
    <scope>NUCLEOTIDE SEQUENCE [LARGE SCALE GENOMIC DNA]</scope>
    <source>
        <strain evidence="2 3">DSM 21194</strain>
    </source>
</reference>
<evidence type="ECO:0008006" key="4">
    <source>
        <dbReference type="Google" id="ProtNLM"/>
    </source>
</evidence>
<evidence type="ECO:0000313" key="3">
    <source>
        <dbReference type="Proteomes" id="UP000317593"/>
    </source>
</evidence>
<feature type="transmembrane region" description="Helical" evidence="1">
    <location>
        <begin position="6"/>
        <end position="27"/>
    </location>
</feature>
<proteinExistence type="predicted"/>
<feature type="transmembrane region" description="Helical" evidence="1">
    <location>
        <begin position="113"/>
        <end position="134"/>
    </location>
</feature>
<sequence>MDADYLHLIVNHIPIFSMLFGLLILGWGLFKHNLPIQQMALVLFLLAAVSSYIALETGEAAEDIVEELGVASSQVIHDHEEAAEIAFWFSVVTGLLSLAGLFALSHNLRWKNTLLSILAIAAILSLGTLLFTAYQGGKIYHGDAAAQGTVEQFNNNQADIAELALSYYS</sequence>
<keyword evidence="1" id="KW-1133">Transmembrane helix</keyword>
<keyword evidence="1" id="KW-0472">Membrane</keyword>
<dbReference type="Proteomes" id="UP000317593">
    <property type="component" value="Unassembled WGS sequence"/>
</dbReference>
<feature type="transmembrane region" description="Helical" evidence="1">
    <location>
        <begin position="85"/>
        <end position="104"/>
    </location>
</feature>